<evidence type="ECO:0000256" key="3">
    <source>
        <dbReference type="SAM" id="Phobius"/>
    </source>
</evidence>
<feature type="transmembrane region" description="Helical" evidence="3">
    <location>
        <begin position="276"/>
        <end position="294"/>
    </location>
</feature>
<dbReference type="AlphaFoldDB" id="A0A7H1PUP0"/>
<name>A0A7H1PUP0_9ACTN</name>
<keyword evidence="3" id="KW-0812">Transmembrane</keyword>
<feature type="region of interest" description="Disordered" evidence="2">
    <location>
        <begin position="463"/>
        <end position="484"/>
    </location>
</feature>
<organism evidence="4 5">
    <name type="scientific">Streptomyces griseofuscus</name>
    <dbReference type="NCBI Taxonomy" id="146922"/>
    <lineage>
        <taxon>Bacteria</taxon>
        <taxon>Bacillati</taxon>
        <taxon>Actinomycetota</taxon>
        <taxon>Actinomycetes</taxon>
        <taxon>Kitasatosporales</taxon>
        <taxon>Streptomycetaceae</taxon>
        <taxon>Streptomyces</taxon>
    </lineage>
</organism>
<keyword evidence="1" id="KW-0175">Coiled coil</keyword>
<feature type="transmembrane region" description="Helical" evidence="3">
    <location>
        <begin position="411"/>
        <end position="432"/>
    </location>
</feature>
<dbReference type="Proteomes" id="UP000516422">
    <property type="component" value="Chromosome"/>
</dbReference>
<keyword evidence="3" id="KW-1133">Transmembrane helix</keyword>
<feature type="transmembrane region" description="Helical" evidence="3">
    <location>
        <begin position="346"/>
        <end position="367"/>
    </location>
</feature>
<protein>
    <submittedName>
        <fullName evidence="4">Uncharacterized protein</fullName>
    </submittedName>
</protein>
<dbReference type="GeneID" id="91461067"/>
<accession>A0A7H1PUP0</accession>
<sequence>MSTTSTGAEEPQPRRRRIARYLPFTGRTAQPGTGTRPGPAAGAAHTSRLPLVIGDRGERDLLQDARKRGRQDARRKTLDPWVLNSGDRVPYFAELASVRDVVVHRIEEELNLREEAARLLDARAGSEVTAGEIETRILDERLREVEQEIETARRQLDLLAARSARWLRFRDSLRERVEERWLQARFPEAARPPATGSGDPAEGGLREDGPEQAAGAKDTGADPGDDWQSVTTTGAPDDTAAAALRDVYRAASAEARDTASSYGWEGLQTRPGLPRWMTWALLAVIMAVEVPIYWVAYQPFHGVGSTGGDFMSGALALSSAVIMLILPHLSGLMLRWRSATGSPRLGWLPAVSLLGVWGGLTWGLGLLRAKFVTQHDSPAPAAGAAGFRGIGGSGADTTTLVDRLHLSSQTVTWLFCALLLLSGGVGFLLGLFREHPFLDAFRTALERRTGLLRRHEESIAVTERARAAQETAEDRQRARREAANERMASARQLYEAAAARYLGEVMTASKDPAVTESAMRLSRNWPLLPSSARREAARDR</sequence>
<dbReference type="KEGG" id="sgf:HEP81_01441"/>
<feature type="compositionally biased region" description="Low complexity" evidence="2">
    <location>
        <begin position="25"/>
        <end position="46"/>
    </location>
</feature>
<evidence type="ECO:0000313" key="4">
    <source>
        <dbReference type="EMBL" id="QNT91770.1"/>
    </source>
</evidence>
<evidence type="ECO:0000313" key="5">
    <source>
        <dbReference type="Proteomes" id="UP000516422"/>
    </source>
</evidence>
<feature type="transmembrane region" description="Helical" evidence="3">
    <location>
        <begin position="314"/>
        <end position="334"/>
    </location>
</feature>
<evidence type="ECO:0000256" key="1">
    <source>
        <dbReference type="SAM" id="Coils"/>
    </source>
</evidence>
<gene>
    <name evidence="4" type="ORF">HEP81_01441</name>
</gene>
<dbReference type="RefSeq" id="WP_051850414.1">
    <property type="nucleotide sequence ID" value="NZ_CP051006.1"/>
</dbReference>
<proteinExistence type="predicted"/>
<feature type="region of interest" description="Disordered" evidence="2">
    <location>
        <begin position="187"/>
        <end position="236"/>
    </location>
</feature>
<dbReference type="EMBL" id="CP051006">
    <property type="protein sequence ID" value="QNT91770.1"/>
    <property type="molecule type" value="Genomic_DNA"/>
</dbReference>
<keyword evidence="3" id="KW-0472">Membrane</keyword>
<reference evidence="4 5" key="1">
    <citation type="submission" date="2020-04" db="EMBL/GenBank/DDBJ databases">
        <title>Characterization and engineering of Streptomyces griseofuscus DSM40191 as a potential heterologous host for expression of BGCs.</title>
        <authorList>
            <person name="Gren T."/>
            <person name="Whitford C.M."/>
            <person name="Mohite O.S."/>
            <person name="Joergensen T.S."/>
            <person name="Nielsen J.B."/>
            <person name="Lee S.Y."/>
            <person name="Weber T."/>
        </authorList>
    </citation>
    <scope>NUCLEOTIDE SEQUENCE [LARGE SCALE GENOMIC DNA]</scope>
    <source>
        <strain evidence="4 5">DSM 40191</strain>
    </source>
</reference>
<feature type="coiled-coil region" evidence="1">
    <location>
        <begin position="135"/>
        <end position="162"/>
    </location>
</feature>
<feature type="region of interest" description="Disordered" evidence="2">
    <location>
        <begin position="1"/>
        <end position="48"/>
    </location>
</feature>
<evidence type="ECO:0000256" key="2">
    <source>
        <dbReference type="SAM" id="MobiDB-lite"/>
    </source>
</evidence>